<dbReference type="Proteomes" id="UP001168620">
    <property type="component" value="Unassembled WGS sequence"/>
</dbReference>
<keyword evidence="4" id="KW-1185">Reference proteome</keyword>
<dbReference type="Pfam" id="PF13193">
    <property type="entry name" value="AMP-binding_C"/>
    <property type="match status" value="1"/>
</dbReference>
<sequence length="516" mass="54327">MATRTDERGIRHYDVPLPVDLVDMLRRTVAARGEHPAFVTPAGRATWSEVGTEVDGLAGRLRGVGVGAGDRVAVLAGNGLPFTVAVLATWAAGGIVVPLNHRLTPGDLGVLLADSGAGLLLVGDGMEQVAEAASASVPDRPVRLAVADPSGRFLPDEQAAELPAATPGADAPAAIMYTSGTTGRPKGVVISHGNALQNAVTCTTVIGRRPEDVELVMVPQFNITGLCSQTVPVVLLGATAYLLDGFEAGRALDAVREHACTSTVGAPTMWWRLLERAQERDDDALTGFRLALFGGAPMPTALLQRMREAMPQATLGNGFGMTETCSMITYVGGEDAVRMPHSVGRPLPLTELRLRRPGTDEDAGPGEIGEIVVRGGQVALGYWTADGIAPLTDADGWIATGDAAVLEDGFVVLRDRLKDVIKRGGESVFSFEVENVLHQHSGVLDAAVVGVPDEQYGERVVAHVVAKPGHGLTPDEVRSFCRQHLAHFKVPAVVEIRDELPRNPGGKVVKSALREA</sequence>
<feature type="domain" description="AMP-binding enzyme C-terminal" evidence="2">
    <location>
        <begin position="432"/>
        <end position="507"/>
    </location>
</feature>
<dbReference type="PROSITE" id="PS00455">
    <property type="entry name" value="AMP_BINDING"/>
    <property type="match status" value="1"/>
</dbReference>
<comment type="caution">
    <text evidence="3">The sequence shown here is derived from an EMBL/GenBank/DDBJ whole genome shotgun (WGS) entry which is preliminary data.</text>
</comment>
<feature type="domain" description="AMP-dependent synthetase/ligase" evidence="1">
    <location>
        <begin position="26"/>
        <end position="383"/>
    </location>
</feature>
<dbReference type="Gene3D" id="3.30.300.30">
    <property type="match status" value="1"/>
</dbReference>
<dbReference type="InterPro" id="IPR025110">
    <property type="entry name" value="AMP-bd_C"/>
</dbReference>
<reference evidence="3" key="1">
    <citation type="submission" date="2023-06" db="EMBL/GenBank/DDBJ databases">
        <title>Draft genome sequence of Nocardioides sp. SOB77.</title>
        <authorList>
            <person name="Zhang G."/>
        </authorList>
    </citation>
    <scope>NUCLEOTIDE SEQUENCE</scope>
    <source>
        <strain evidence="3">SOB77</strain>
    </source>
</reference>
<dbReference type="InterPro" id="IPR000873">
    <property type="entry name" value="AMP-dep_synth/lig_dom"/>
</dbReference>
<dbReference type="Gene3D" id="3.40.50.12780">
    <property type="entry name" value="N-terminal domain of ligase-like"/>
    <property type="match status" value="1"/>
</dbReference>
<protein>
    <submittedName>
        <fullName evidence="3">Class I adenylate-forming enzyme family protein</fullName>
    </submittedName>
</protein>
<proteinExistence type="predicted"/>
<accession>A0ABT8FAI1</accession>
<dbReference type="PANTHER" id="PTHR43201">
    <property type="entry name" value="ACYL-COA SYNTHETASE"/>
    <property type="match status" value="1"/>
</dbReference>
<dbReference type="PANTHER" id="PTHR43201:SF32">
    <property type="entry name" value="2-SUCCINYLBENZOATE--COA LIGASE, CHLOROPLASTIC_PEROXISOMAL"/>
    <property type="match status" value="1"/>
</dbReference>
<dbReference type="EMBL" id="JAUHJQ010000001">
    <property type="protein sequence ID" value="MDN4171693.1"/>
    <property type="molecule type" value="Genomic_DNA"/>
</dbReference>
<evidence type="ECO:0000313" key="3">
    <source>
        <dbReference type="EMBL" id="MDN4171693.1"/>
    </source>
</evidence>
<evidence type="ECO:0000313" key="4">
    <source>
        <dbReference type="Proteomes" id="UP001168620"/>
    </source>
</evidence>
<name>A0ABT8FAI1_9ACTN</name>
<organism evidence="3 4">
    <name type="scientific">Nocardioides oceani</name>
    <dbReference type="NCBI Taxonomy" id="3058369"/>
    <lineage>
        <taxon>Bacteria</taxon>
        <taxon>Bacillati</taxon>
        <taxon>Actinomycetota</taxon>
        <taxon>Actinomycetes</taxon>
        <taxon>Propionibacteriales</taxon>
        <taxon>Nocardioidaceae</taxon>
        <taxon>Nocardioides</taxon>
    </lineage>
</organism>
<dbReference type="InterPro" id="IPR042099">
    <property type="entry name" value="ANL_N_sf"/>
</dbReference>
<evidence type="ECO:0000259" key="1">
    <source>
        <dbReference type="Pfam" id="PF00501"/>
    </source>
</evidence>
<dbReference type="InterPro" id="IPR045851">
    <property type="entry name" value="AMP-bd_C_sf"/>
</dbReference>
<dbReference type="RefSeq" id="WP_300950610.1">
    <property type="nucleotide sequence ID" value="NZ_JAUHJQ010000001.1"/>
</dbReference>
<dbReference type="SUPFAM" id="SSF56801">
    <property type="entry name" value="Acetyl-CoA synthetase-like"/>
    <property type="match status" value="1"/>
</dbReference>
<gene>
    <name evidence="3" type="ORF">QWY28_01940</name>
</gene>
<dbReference type="InterPro" id="IPR020845">
    <property type="entry name" value="AMP-binding_CS"/>
</dbReference>
<evidence type="ECO:0000259" key="2">
    <source>
        <dbReference type="Pfam" id="PF13193"/>
    </source>
</evidence>
<dbReference type="Pfam" id="PF00501">
    <property type="entry name" value="AMP-binding"/>
    <property type="match status" value="1"/>
</dbReference>